<feature type="transmembrane region" description="Helical" evidence="1">
    <location>
        <begin position="153"/>
        <end position="171"/>
    </location>
</feature>
<feature type="transmembrane region" description="Helical" evidence="1">
    <location>
        <begin position="346"/>
        <end position="373"/>
    </location>
</feature>
<feature type="transmembrane region" description="Helical" evidence="1">
    <location>
        <begin position="183"/>
        <end position="209"/>
    </location>
</feature>
<dbReference type="RefSeq" id="WP_283229866.1">
    <property type="nucleotide sequence ID" value="NZ_JASGBQ010000002.1"/>
</dbReference>
<dbReference type="EMBL" id="JASGBQ010000002">
    <property type="protein sequence ID" value="MDI9241357.1"/>
    <property type="molecule type" value="Genomic_DNA"/>
</dbReference>
<accession>A0AAP4B9I4</accession>
<feature type="transmembrane region" description="Helical" evidence="1">
    <location>
        <begin position="300"/>
        <end position="326"/>
    </location>
</feature>
<proteinExistence type="predicted"/>
<dbReference type="AlphaFoldDB" id="A0AAP4B9I4"/>
<feature type="transmembrane region" description="Helical" evidence="1">
    <location>
        <begin position="93"/>
        <end position="114"/>
    </location>
</feature>
<protein>
    <submittedName>
        <fullName evidence="2">Stage III sporulation protein AE</fullName>
    </submittedName>
</protein>
<evidence type="ECO:0000313" key="2">
    <source>
        <dbReference type="EMBL" id="MDI9241357.1"/>
    </source>
</evidence>
<gene>
    <name evidence="2" type="ORF">QJ036_02545</name>
</gene>
<dbReference type="Proteomes" id="UP001300383">
    <property type="component" value="Unassembled WGS sequence"/>
</dbReference>
<keyword evidence="3" id="KW-1185">Reference proteome</keyword>
<keyword evidence="1" id="KW-0812">Transmembrane</keyword>
<dbReference type="Pfam" id="PF09546">
    <property type="entry name" value="Spore_III_AE"/>
    <property type="match status" value="1"/>
</dbReference>
<reference evidence="2 3" key="1">
    <citation type="submission" date="2023-05" db="EMBL/GenBank/DDBJ databases">
        <title>[ruminococcus] sp. nov., isolated from a pig farm feces dump.</title>
        <authorList>
            <person name="Chang Y.-H."/>
        </authorList>
    </citation>
    <scope>NUCLEOTIDE SEQUENCE [LARGE SCALE GENOMIC DNA]</scope>
    <source>
        <strain evidence="2 3">YH-rum2234</strain>
    </source>
</reference>
<dbReference type="InterPro" id="IPR014194">
    <property type="entry name" value="Spore_III_AE"/>
</dbReference>
<evidence type="ECO:0000256" key="1">
    <source>
        <dbReference type="SAM" id="Phobius"/>
    </source>
</evidence>
<keyword evidence="1" id="KW-0472">Membrane</keyword>
<sequence>MKGPEKARRIGAVMGLLWGLWLVFSLSVRAEGETDKYDYSEVQDTMDEVMEEAPSFSSLVESMVSGNAGEMLKDLPGYLKNSLFSEIRENRKSLGHVLLIAAFGTIFSGLAASFQDKQAGETGFYVTYLLLLSLLLTAFSEAASVAERTITHVLEFMGALLPAFTLSVAAAGKPLTSVFSYEFVMLVISLAQWLFRVVFLPGIQVYAVLNLVNHISREDILTKLTELLELVLGWGMKTVIGLVVGYGVIQSMVLPMADSVKTGAVTKVLSAIPGIGGGAGAAASLVTGTACLIKNGIGAAALVVLFLLAAVPILKLAVINVLYHGAAALVQPVADERVTECLTGTAGAAMLLLKLTVSAVGMFFLIIGLMCAFTSA</sequence>
<feature type="transmembrane region" description="Helical" evidence="1">
    <location>
        <begin position="269"/>
        <end position="293"/>
    </location>
</feature>
<name>A0AAP4B9I4_9FIRM</name>
<feature type="transmembrane region" description="Helical" evidence="1">
    <location>
        <begin position="126"/>
        <end position="146"/>
    </location>
</feature>
<keyword evidence="1" id="KW-1133">Transmembrane helix</keyword>
<feature type="transmembrane region" description="Helical" evidence="1">
    <location>
        <begin position="230"/>
        <end position="249"/>
    </location>
</feature>
<evidence type="ECO:0000313" key="3">
    <source>
        <dbReference type="Proteomes" id="UP001300383"/>
    </source>
</evidence>
<comment type="caution">
    <text evidence="2">The sequence shown here is derived from an EMBL/GenBank/DDBJ whole genome shotgun (WGS) entry which is preliminary data.</text>
</comment>
<organism evidence="2 3">
    <name type="scientific">Fusibacillus kribbianus</name>
    <dbReference type="NCBI Taxonomy" id="3044208"/>
    <lineage>
        <taxon>Bacteria</taxon>
        <taxon>Bacillati</taxon>
        <taxon>Bacillota</taxon>
        <taxon>Clostridia</taxon>
        <taxon>Lachnospirales</taxon>
        <taxon>Lachnospiraceae</taxon>
        <taxon>Fusibacillus</taxon>
    </lineage>
</organism>